<sequence length="83" mass="9235">MVRRLFRRKSVTATPLRPGLITEHKGINADNSPLLRVRADGHLVCAVFYSKGPRFGPTIVFLHEGLGSIAQWKHFPDTLARAA</sequence>
<gene>
    <name evidence="1" type="ORF">METZ01_LOCUS331998</name>
</gene>
<name>A0A382Q0M2_9ZZZZ</name>
<evidence type="ECO:0000313" key="1">
    <source>
        <dbReference type="EMBL" id="SVC79144.1"/>
    </source>
</evidence>
<organism evidence="1">
    <name type="scientific">marine metagenome</name>
    <dbReference type="NCBI Taxonomy" id="408172"/>
    <lineage>
        <taxon>unclassified sequences</taxon>
        <taxon>metagenomes</taxon>
        <taxon>ecological metagenomes</taxon>
    </lineage>
</organism>
<dbReference type="SUPFAM" id="SSF53474">
    <property type="entry name" value="alpha/beta-Hydrolases"/>
    <property type="match status" value="1"/>
</dbReference>
<dbReference type="EMBL" id="UINC01111147">
    <property type="protein sequence ID" value="SVC79144.1"/>
    <property type="molecule type" value="Genomic_DNA"/>
</dbReference>
<evidence type="ECO:0008006" key="2">
    <source>
        <dbReference type="Google" id="ProtNLM"/>
    </source>
</evidence>
<reference evidence="1" key="1">
    <citation type="submission" date="2018-05" db="EMBL/GenBank/DDBJ databases">
        <authorList>
            <person name="Lanie J.A."/>
            <person name="Ng W.-L."/>
            <person name="Kazmierczak K.M."/>
            <person name="Andrzejewski T.M."/>
            <person name="Davidsen T.M."/>
            <person name="Wayne K.J."/>
            <person name="Tettelin H."/>
            <person name="Glass J.I."/>
            <person name="Rusch D."/>
            <person name="Podicherti R."/>
            <person name="Tsui H.-C.T."/>
            <person name="Winkler M.E."/>
        </authorList>
    </citation>
    <scope>NUCLEOTIDE SEQUENCE</scope>
</reference>
<accession>A0A382Q0M2</accession>
<proteinExistence type="predicted"/>
<dbReference type="AlphaFoldDB" id="A0A382Q0M2"/>
<dbReference type="InterPro" id="IPR029058">
    <property type="entry name" value="AB_hydrolase_fold"/>
</dbReference>
<protein>
    <recommendedName>
        <fullName evidence="2">Alpha/beta hydrolase</fullName>
    </recommendedName>
</protein>
<feature type="non-terminal residue" evidence="1">
    <location>
        <position position="83"/>
    </location>
</feature>